<dbReference type="OrthoDB" id="10264446at2759"/>
<protein>
    <submittedName>
        <fullName evidence="2">Uncharacterized protein</fullName>
    </submittedName>
</protein>
<dbReference type="GO" id="GO:0007165">
    <property type="term" value="P:signal transduction"/>
    <property type="evidence" value="ECO:0007669"/>
    <property type="project" value="InterPro"/>
</dbReference>
<name>A0A7J7L679_9MAGN</name>
<sequence length="259" mass="29020">MIKQILGRLPRKPSKSTPNGTNSNDGGVTIASSMNSSHGVNFGGVGVNNLKGSLGRANSTSNVLGVSKSNQGKKPLIVTSQAGQMSASSAYVALPSFREVPTSEKPNLFIRKLNMCCVVFNFNDPSKSHKEKDTKWQTLLELVDYISTVTSKFNEIVVQEIIKILFVNLFRTFPTGNFDSKILENCDPEEEEPTMEPSWPHLQIVYEFLLRFVASSKIDAKIAKRYIDHSFVLRLLDLFDYEDQRERGYLKIILHQEGD</sequence>
<feature type="compositionally biased region" description="Polar residues" evidence="1">
    <location>
        <begin position="15"/>
        <end position="32"/>
    </location>
</feature>
<dbReference type="EMBL" id="JACGCM010002614">
    <property type="protein sequence ID" value="KAF6138093.1"/>
    <property type="molecule type" value="Genomic_DNA"/>
</dbReference>
<comment type="caution">
    <text evidence="2">The sequence shown here is derived from an EMBL/GenBank/DDBJ whole genome shotgun (WGS) entry which is preliminary data.</text>
</comment>
<dbReference type="Gene3D" id="1.25.10.10">
    <property type="entry name" value="Leucine-rich Repeat Variant"/>
    <property type="match status" value="1"/>
</dbReference>
<evidence type="ECO:0000256" key="1">
    <source>
        <dbReference type="SAM" id="MobiDB-lite"/>
    </source>
</evidence>
<dbReference type="GO" id="GO:0000159">
    <property type="term" value="C:protein phosphatase type 2A complex"/>
    <property type="evidence" value="ECO:0007669"/>
    <property type="project" value="InterPro"/>
</dbReference>
<dbReference type="PANTHER" id="PTHR10257">
    <property type="entry name" value="SERINE/THREONINE PROTEIN PHOSPHATASE 2A PP2A REGULATORY SUBUNIT B"/>
    <property type="match status" value="1"/>
</dbReference>
<dbReference type="PANTHER" id="PTHR10257:SF119">
    <property type="entry name" value="SERINE_THREONINE PROTEIN PHOSPHATASE 2A 59 KDA REGULATORY SUBUNIT B' ZETA ISOFORM"/>
    <property type="match status" value="1"/>
</dbReference>
<feature type="region of interest" description="Disordered" evidence="1">
    <location>
        <begin position="1"/>
        <end position="32"/>
    </location>
</feature>
<dbReference type="AlphaFoldDB" id="A0A7J7L679"/>
<dbReference type="GO" id="GO:0019888">
    <property type="term" value="F:protein phosphatase regulator activity"/>
    <property type="evidence" value="ECO:0007669"/>
    <property type="project" value="InterPro"/>
</dbReference>
<dbReference type="InterPro" id="IPR002554">
    <property type="entry name" value="PP2A_B56"/>
</dbReference>
<evidence type="ECO:0000313" key="3">
    <source>
        <dbReference type="Proteomes" id="UP000541444"/>
    </source>
</evidence>
<dbReference type="Proteomes" id="UP000541444">
    <property type="component" value="Unassembled WGS sequence"/>
</dbReference>
<dbReference type="InterPro" id="IPR016024">
    <property type="entry name" value="ARM-type_fold"/>
</dbReference>
<gene>
    <name evidence="2" type="ORF">GIB67_033507</name>
</gene>
<reference evidence="2 3" key="1">
    <citation type="journal article" date="2020" name="IScience">
        <title>Genome Sequencing of the Endangered Kingdonia uniflora (Circaeasteraceae, Ranunculales) Reveals Potential Mechanisms of Evolutionary Specialization.</title>
        <authorList>
            <person name="Sun Y."/>
            <person name="Deng T."/>
            <person name="Zhang A."/>
            <person name="Moore M.J."/>
            <person name="Landis J.B."/>
            <person name="Lin N."/>
            <person name="Zhang H."/>
            <person name="Zhang X."/>
            <person name="Huang J."/>
            <person name="Zhang X."/>
            <person name="Sun H."/>
            <person name="Wang H."/>
        </authorList>
    </citation>
    <scope>NUCLEOTIDE SEQUENCE [LARGE SCALE GENOMIC DNA]</scope>
    <source>
        <strain evidence="2">TB1705</strain>
        <tissue evidence="2">Leaf</tissue>
    </source>
</reference>
<keyword evidence="3" id="KW-1185">Reference proteome</keyword>
<evidence type="ECO:0000313" key="2">
    <source>
        <dbReference type="EMBL" id="KAF6138093.1"/>
    </source>
</evidence>
<accession>A0A7J7L679</accession>
<proteinExistence type="predicted"/>
<dbReference type="SUPFAM" id="SSF48371">
    <property type="entry name" value="ARM repeat"/>
    <property type="match status" value="1"/>
</dbReference>
<dbReference type="InterPro" id="IPR011989">
    <property type="entry name" value="ARM-like"/>
</dbReference>
<organism evidence="2 3">
    <name type="scientific">Kingdonia uniflora</name>
    <dbReference type="NCBI Taxonomy" id="39325"/>
    <lineage>
        <taxon>Eukaryota</taxon>
        <taxon>Viridiplantae</taxon>
        <taxon>Streptophyta</taxon>
        <taxon>Embryophyta</taxon>
        <taxon>Tracheophyta</taxon>
        <taxon>Spermatophyta</taxon>
        <taxon>Magnoliopsida</taxon>
        <taxon>Ranunculales</taxon>
        <taxon>Circaeasteraceae</taxon>
        <taxon>Kingdonia</taxon>
    </lineage>
</organism>
<dbReference type="Pfam" id="PF01603">
    <property type="entry name" value="B56"/>
    <property type="match status" value="1"/>
</dbReference>